<gene>
    <name evidence="1" type="ORF">BACVE_002588</name>
</gene>
<name>A0A411A9T4_BACVE</name>
<evidence type="ECO:0000313" key="1">
    <source>
        <dbReference type="EMBL" id="QOY27575.1"/>
    </source>
</evidence>
<dbReference type="AlphaFoldDB" id="A0A411A9T4"/>
<evidence type="ECO:0000313" key="2">
    <source>
        <dbReference type="Proteomes" id="UP000587477"/>
    </source>
</evidence>
<sequence length="551" mass="62849">MIVKQIAALIKYNTLSSFRKRKEDWGIPQLNSKLLSAIIISLLCLYLVFLGCGVVFGTKLIQLPLSAWGQFVLIAVSLEQLFWAAGFFKEHHNAFLLDTRKVIHQLKKVRFLQLFSVFAGQAIKKTIFVWYLFVFPVFLFLSSAGMTGSAAIIVFFLGFVYFLLNLFLSMLFSYVVYLLTNMWSKLFYLKIMKGILFSVSLLVPLAVGYAVYLLVFGEYTAKDISSFTESPAFRNILMNTPYVWLAFRSHSVLVFAAVFAAGVLLTAGMFKLWSATLKKMDLIPYMFLTNADFAPKLKLYRNNKIFHAVFQKDLLFLSRIDGFFIRNFGSMLYLFMLFLGFCIPLLSHHFIGYSAAAIVSAAVIIANFSYQLVGDALKTVLSVDGEIKNQHLFHRNIKHAWQLVFPKVCIYNLAALIYSFIITILITVFFPSSAALTIYLFIVFLCSGFLYSLVQISSTALYPKKNWEHLYEIGEAGKAKTYNNLYSSFIFIVSLQIAAITSYFIYKKPELETMLIHSASGIFVLFTLLNYGVMFLFLRRINMAERFANND</sequence>
<dbReference type="EMBL" id="CP063687">
    <property type="protein sequence ID" value="QOY27575.1"/>
    <property type="molecule type" value="Genomic_DNA"/>
</dbReference>
<dbReference type="Proteomes" id="UP000587477">
    <property type="component" value="Chromosome"/>
</dbReference>
<proteinExistence type="predicted"/>
<accession>A0A411A9T4</accession>
<dbReference type="RefSeq" id="WP_014418787.1">
    <property type="nucleotide sequence ID" value="NZ_AP024501.1"/>
</dbReference>
<organism evidence="1 2">
    <name type="scientific">Bacillus velezensis</name>
    <dbReference type="NCBI Taxonomy" id="492670"/>
    <lineage>
        <taxon>Bacteria</taxon>
        <taxon>Bacillati</taxon>
        <taxon>Bacillota</taxon>
        <taxon>Bacilli</taxon>
        <taxon>Bacillales</taxon>
        <taxon>Bacillaceae</taxon>
        <taxon>Bacillus</taxon>
        <taxon>Bacillus amyloliquefaciens group</taxon>
    </lineage>
</organism>
<reference evidence="2" key="1">
    <citation type="submission" date="2020-10" db="EMBL/GenBank/DDBJ databases">
        <title>Complete genome sequence of Bacillus velezensis NST6.</title>
        <authorList>
            <person name="Choi J."/>
        </authorList>
    </citation>
    <scope>NUCLEOTIDE SEQUENCE [LARGE SCALE GENOMIC DNA]</scope>
    <source>
        <strain evidence="2">NST6</strain>
    </source>
</reference>
<protein>
    <submittedName>
        <fullName evidence="1">Uncharacterized protein</fullName>
    </submittedName>
</protein>